<dbReference type="InterPro" id="IPR008979">
    <property type="entry name" value="Galactose-bd-like_sf"/>
</dbReference>
<dbReference type="Pfam" id="PF22633">
    <property type="entry name" value="F5_F8_type_C_2"/>
    <property type="match status" value="1"/>
</dbReference>
<dbReference type="EMBL" id="WNHX01001246">
    <property type="protein sequence ID" value="MTV88837.1"/>
    <property type="molecule type" value="Genomic_DNA"/>
</dbReference>
<feature type="non-terminal residue" evidence="1">
    <location>
        <position position="1"/>
    </location>
</feature>
<dbReference type="SUPFAM" id="SSF49785">
    <property type="entry name" value="Galactose-binding domain-like"/>
    <property type="match status" value="1"/>
</dbReference>
<dbReference type="PANTHER" id="PTHR45713">
    <property type="entry name" value="FTP DOMAIN-CONTAINING PROTEIN"/>
    <property type="match status" value="1"/>
</dbReference>
<organism evidence="1 2">
    <name type="scientific">Streptococcus pneumoniae</name>
    <dbReference type="NCBI Taxonomy" id="1313"/>
    <lineage>
        <taxon>Bacteria</taxon>
        <taxon>Bacillati</taxon>
        <taxon>Bacillota</taxon>
        <taxon>Bacilli</taxon>
        <taxon>Lactobacillales</taxon>
        <taxon>Streptococcaceae</taxon>
        <taxon>Streptococcus</taxon>
    </lineage>
</organism>
<dbReference type="PANTHER" id="PTHR45713:SF6">
    <property type="entry name" value="F5_8 TYPE C DOMAIN-CONTAINING PROTEIN"/>
    <property type="match status" value="1"/>
</dbReference>
<proteinExistence type="predicted"/>
<reference evidence="1 2" key="1">
    <citation type="submission" date="2019-11" db="EMBL/GenBank/DDBJ databases">
        <title>Growth characteristics of pneumococcus vary with the chemical composition of the capsule and with environmental conditions.</title>
        <authorList>
            <person name="Tothpal A."/>
            <person name="Desobry K."/>
            <person name="Joshi S."/>
            <person name="Wyllie A.L."/>
            <person name="Weinberger D.M."/>
        </authorList>
    </citation>
    <scope>NUCLEOTIDE SEQUENCE [LARGE SCALE GENOMIC DNA]</scope>
    <source>
        <strain evidence="2">pnumococcus35B</strain>
    </source>
</reference>
<sequence>VEVYGSKRTPKKLSNIALTKETRQSSTDYNGFSRLAVDGNKNGDYGHHSVTHTKGDSPSWWEIDLAQTEELEKLIIYN</sequence>
<dbReference type="InterPro" id="IPR051941">
    <property type="entry name" value="BG_Antigen-Binding_Lectin"/>
</dbReference>
<protein>
    <recommendedName>
        <fullName evidence="3">Fucolectin tachylectin-4 pentraxin-1 domain-containing protein</fullName>
    </recommendedName>
</protein>
<accession>A0A6I3U9H6</accession>
<dbReference type="AlphaFoldDB" id="A0A6I3U9H6"/>
<evidence type="ECO:0000313" key="1">
    <source>
        <dbReference type="EMBL" id="MTV88837.1"/>
    </source>
</evidence>
<evidence type="ECO:0000313" key="2">
    <source>
        <dbReference type="Proteomes" id="UP000469505"/>
    </source>
</evidence>
<dbReference type="Gene3D" id="2.60.120.260">
    <property type="entry name" value="Galactose-binding domain-like"/>
    <property type="match status" value="1"/>
</dbReference>
<evidence type="ECO:0008006" key="3">
    <source>
        <dbReference type="Google" id="ProtNLM"/>
    </source>
</evidence>
<name>A0A6I3U9H6_STREE</name>
<dbReference type="Proteomes" id="UP000469505">
    <property type="component" value="Unassembled WGS sequence"/>
</dbReference>
<gene>
    <name evidence="1" type="ORF">GM543_15415</name>
</gene>
<comment type="caution">
    <text evidence="1">The sequence shown here is derived from an EMBL/GenBank/DDBJ whole genome shotgun (WGS) entry which is preliminary data.</text>
</comment>
<feature type="non-terminal residue" evidence="1">
    <location>
        <position position="78"/>
    </location>
</feature>